<sequence>MLDIKEMSDIFHDSLKNYRKLIQKNTGIPFKLKAKYDLETHEGIKILLKDIDNYKNKVIASITDKLTLIKEIEQQQLPELEELARTFAHGVSQIDSIISITDDFLNNAGLPKALVKNYLEKLVTCFDHVRPFIPLKSHPVTIRIQDTDLEKLEQSIYQFTEQDYRHTPKFIIDYFHKYDEDYIAYFDAHVANLDDLEAYYHQIENALSNPQQKETFKNIQIDSLEVYQMVAHSIFASENLSGSIYEEKNTGLLIVYYMQALAILKDLIKILSAYLKVDEDFIKEAIAEESDSPEKKTRKPRSTTKTSTSKTAKKTTSEKAKKSTSEATKKSTSETIKKTTSKTTKKSMSETTKKSTSEATKKTKPKTTKKSTLS</sequence>
<feature type="compositionally biased region" description="Basic and acidic residues" evidence="1">
    <location>
        <begin position="347"/>
        <end position="361"/>
    </location>
</feature>
<organism evidence="2 3">
    <name type="scientific">Psittacicella hinzii</name>
    <dbReference type="NCBI Taxonomy" id="2028575"/>
    <lineage>
        <taxon>Bacteria</taxon>
        <taxon>Pseudomonadati</taxon>
        <taxon>Pseudomonadota</taxon>
        <taxon>Gammaproteobacteria</taxon>
        <taxon>Pasteurellales</taxon>
        <taxon>Psittacicellaceae</taxon>
        <taxon>Psittacicella</taxon>
    </lineage>
</organism>
<dbReference type="AlphaFoldDB" id="A0A3A1Y3S7"/>
<evidence type="ECO:0000256" key="1">
    <source>
        <dbReference type="SAM" id="MobiDB-lite"/>
    </source>
</evidence>
<evidence type="ECO:0000313" key="2">
    <source>
        <dbReference type="EMBL" id="RIY32070.1"/>
    </source>
</evidence>
<dbReference type="RefSeq" id="WP_119525390.1">
    <property type="nucleotide sequence ID" value="NZ_NRHC01000070.1"/>
</dbReference>
<comment type="caution">
    <text evidence="2">The sequence shown here is derived from an EMBL/GenBank/DDBJ whole genome shotgun (WGS) entry which is preliminary data.</text>
</comment>
<dbReference type="Proteomes" id="UP000265691">
    <property type="component" value="Unassembled WGS sequence"/>
</dbReference>
<reference evidence="2 3" key="1">
    <citation type="submission" date="2017-08" db="EMBL/GenBank/DDBJ databases">
        <title>Reclassification of Bisgaard taxon 37 and 44.</title>
        <authorList>
            <person name="Christensen H."/>
        </authorList>
    </citation>
    <scope>NUCLEOTIDE SEQUENCE [LARGE SCALE GENOMIC DNA]</scope>
    <source>
        <strain evidence="2 3">B96_3</strain>
    </source>
</reference>
<proteinExistence type="predicted"/>
<feature type="compositionally biased region" description="Basic and acidic residues" evidence="1">
    <location>
        <begin position="315"/>
        <end position="337"/>
    </location>
</feature>
<feature type="region of interest" description="Disordered" evidence="1">
    <location>
        <begin position="289"/>
        <end position="374"/>
    </location>
</feature>
<accession>A0A3A1Y3S7</accession>
<keyword evidence="3" id="KW-1185">Reference proteome</keyword>
<gene>
    <name evidence="2" type="ORF">CKF54_05630</name>
</gene>
<dbReference type="EMBL" id="NRHC01000070">
    <property type="protein sequence ID" value="RIY32070.1"/>
    <property type="molecule type" value="Genomic_DNA"/>
</dbReference>
<evidence type="ECO:0000313" key="3">
    <source>
        <dbReference type="Proteomes" id="UP000265691"/>
    </source>
</evidence>
<protein>
    <submittedName>
        <fullName evidence="2">Uncharacterized protein</fullName>
    </submittedName>
</protein>
<feature type="compositionally biased region" description="Basic residues" evidence="1">
    <location>
        <begin position="362"/>
        <end position="374"/>
    </location>
</feature>
<name>A0A3A1Y3S7_9GAMM</name>